<dbReference type="Pfam" id="PF20120">
    <property type="entry name" value="DUF6510"/>
    <property type="match status" value="1"/>
</dbReference>
<dbReference type="RefSeq" id="WP_344321165.1">
    <property type="nucleotide sequence ID" value="NZ_BAAASZ010000011.1"/>
</dbReference>
<protein>
    <submittedName>
        <fullName evidence="1">DUF6510 family protein</fullName>
    </submittedName>
</protein>
<dbReference type="InterPro" id="IPR045423">
    <property type="entry name" value="DUF6510"/>
</dbReference>
<evidence type="ECO:0000313" key="2">
    <source>
        <dbReference type="Proteomes" id="UP001501638"/>
    </source>
</evidence>
<dbReference type="Proteomes" id="UP001501638">
    <property type="component" value="Unassembled WGS sequence"/>
</dbReference>
<dbReference type="EMBL" id="BAAASZ010000011">
    <property type="protein sequence ID" value="GAA2431801.1"/>
    <property type="molecule type" value="Genomic_DNA"/>
</dbReference>
<keyword evidence="2" id="KW-1185">Reference proteome</keyword>
<comment type="caution">
    <text evidence="1">The sequence shown here is derived from an EMBL/GenBank/DDBJ whole genome shotgun (WGS) entry which is preliminary data.</text>
</comment>
<sequence>MTAPTHLDGNSLAGLLSEVFAVEPTVALRRCPYCRQTDTLAQLHVYGPEPGMTARCPGCSAVALRAVRRPGHLWLQLGSGPGGFRFPLS</sequence>
<name>A0ABN3JIU8_9ACTN</name>
<gene>
    <name evidence="1" type="ORF">GCM10010405_13380</name>
</gene>
<proteinExistence type="predicted"/>
<accession>A0ABN3JIU8</accession>
<reference evidence="1 2" key="1">
    <citation type="journal article" date="2019" name="Int. J. Syst. Evol. Microbiol.">
        <title>The Global Catalogue of Microorganisms (GCM) 10K type strain sequencing project: providing services to taxonomists for standard genome sequencing and annotation.</title>
        <authorList>
            <consortium name="The Broad Institute Genomics Platform"/>
            <consortium name="The Broad Institute Genome Sequencing Center for Infectious Disease"/>
            <person name="Wu L."/>
            <person name="Ma J."/>
        </authorList>
    </citation>
    <scope>NUCLEOTIDE SEQUENCE [LARGE SCALE GENOMIC DNA]</scope>
    <source>
        <strain evidence="1 2">JCM 6305</strain>
    </source>
</reference>
<evidence type="ECO:0000313" key="1">
    <source>
        <dbReference type="EMBL" id="GAA2431801.1"/>
    </source>
</evidence>
<organism evidence="1 2">
    <name type="scientific">Streptomyces macrosporus</name>
    <dbReference type="NCBI Taxonomy" id="44032"/>
    <lineage>
        <taxon>Bacteria</taxon>
        <taxon>Bacillati</taxon>
        <taxon>Actinomycetota</taxon>
        <taxon>Actinomycetes</taxon>
        <taxon>Kitasatosporales</taxon>
        <taxon>Streptomycetaceae</taxon>
        <taxon>Streptomyces</taxon>
    </lineage>
</organism>